<dbReference type="RefSeq" id="WP_319963051.1">
    <property type="nucleotide sequence ID" value="NZ_JAXARY010000032.1"/>
</dbReference>
<reference evidence="1 2" key="1">
    <citation type="submission" date="2023-11" db="EMBL/GenBank/DDBJ databases">
        <authorList>
            <person name="Ouyang M.-Y."/>
        </authorList>
    </citation>
    <scope>NUCLEOTIDE SEQUENCE [LARGE SCALE GENOMIC DNA]</scope>
    <source>
        <strain evidence="1 2">OY6</strain>
    </source>
</reference>
<evidence type="ECO:0000313" key="1">
    <source>
        <dbReference type="EMBL" id="MDX8130123.1"/>
    </source>
</evidence>
<dbReference type="Gene3D" id="3.40.50.1010">
    <property type="entry name" value="5'-nuclease"/>
    <property type="match status" value="1"/>
</dbReference>
<dbReference type="Proteomes" id="UP001284537">
    <property type="component" value="Unassembled WGS sequence"/>
</dbReference>
<dbReference type="EMBL" id="JAXARY010000032">
    <property type="protein sequence ID" value="MDX8130123.1"/>
    <property type="molecule type" value="Genomic_DNA"/>
</dbReference>
<accession>A0ABU4UM47</accession>
<keyword evidence="2" id="KW-1185">Reference proteome</keyword>
<comment type="caution">
    <text evidence="1">The sequence shown here is derived from an EMBL/GenBank/DDBJ whole genome shotgun (WGS) entry which is preliminary data.</text>
</comment>
<sequence>MILVDTSVWVDHFKNRNEDLVRLLVSDSALIHPLIIAELACGTPPAPRTQTLNNLRQLRLCNQAGLQEVEEFIERELLYGFSCGLIDPTTLIF</sequence>
<protein>
    <submittedName>
        <fullName evidence="1">VapC toxin family PIN domain ribonuclease</fullName>
    </submittedName>
</protein>
<gene>
    <name evidence="1" type="ORF">QLH52_22725</name>
</gene>
<evidence type="ECO:0000313" key="2">
    <source>
        <dbReference type="Proteomes" id="UP001284537"/>
    </source>
</evidence>
<dbReference type="SUPFAM" id="SSF88723">
    <property type="entry name" value="PIN domain-like"/>
    <property type="match status" value="1"/>
</dbReference>
<proteinExistence type="predicted"/>
<dbReference type="InterPro" id="IPR029060">
    <property type="entry name" value="PIN-like_dom_sf"/>
</dbReference>
<organism evidence="1 2">
    <name type="scientific">Methylomonas defluvii</name>
    <dbReference type="NCBI Taxonomy" id="3045149"/>
    <lineage>
        <taxon>Bacteria</taxon>
        <taxon>Pseudomonadati</taxon>
        <taxon>Pseudomonadota</taxon>
        <taxon>Gammaproteobacteria</taxon>
        <taxon>Methylococcales</taxon>
        <taxon>Methylococcaceae</taxon>
        <taxon>Methylomonas</taxon>
    </lineage>
</organism>
<name>A0ABU4UM47_9GAMM</name>